<dbReference type="EMBL" id="CACRSY010000004">
    <property type="protein sequence ID" value="VYS77478.1"/>
    <property type="molecule type" value="Genomic_DNA"/>
</dbReference>
<reference evidence="5" key="1">
    <citation type="submission" date="2019-11" db="EMBL/GenBank/DDBJ databases">
        <authorList>
            <person name="Feng L."/>
        </authorList>
    </citation>
    <scope>NUCLEOTIDE SEQUENCE</scope>
    <source>
        <strain evidence="5">BhanseniiLFYP23</strain>
    </source>
</reference>
<evidence type="ECO:0000256" key="1">
    <source>
        <dbReference type="ARBA" id="ARBA00023015"/>
    </source>
</evidence>
<dbReference type="InterPro" id="IPR003313">
    <property type="entry name" value="AraC-bd"/>
</dbReference>
<dbReference type="GO" id="GO:0003700">
    <property type="term" value="F:DNA-binding transcription factor activity"/>
    <property type="evidence" value="ECO:0007669"/>
    <property type="project" value="InterPro"/>
</dbReference>
<dbReference type="InterPro" id="IPR018062">
    <property type="entry name" value="HTH_AraC-typ_CS"/>
</dbReference>
<evidence type="ECO:0000256" key="2">
    <source>
        <dbReference type="ARBA" id="ARBA00023125"/>
    </source>
</evidence>
<keyword evidence="2" id="KW-0238">DNA-binding</keyword>
<dbReference type="RefSeq" id="WP_003021800.1">
    <property type="nucleotide sequence ID" value="NZ_CACRSY010000004.1"/>
</dbReference>
<dbReference type="InterPro" id="IPR018060">
    <property type="entry name" value="HTH_AraC"/>
</dbReference>
<feature type="domain" description="HTH araC/xylS-type" evidence="4">
    <location>
        <begin position="168"/>
        <end position="267"/>
    </location>
</feature>
<dbReference type="InterPro" id="IPR020449">
    <property type="entry name" value="Tscrpt_reg_AraC-type_HTH"/>
</dbReference>
<accession>A0A6N2RA76</accession>
<dbReference type="PROSITE" id="PS01124">
    <property type="entry name" value="HTH_ARAC_FAMILY_2"/>
    <property type="match status" value="1"/>
</dbReference>
<keyword evidence="3" id="KW-0804">Transcription</keyword>
<protein>
    <submittedName>
        <fullName evidence="5">Melibiose operon regulatory protein</fullName>
    </submittedName>
</protein>
<dbReference type="AlphaFoldDB" id="A0A6N2RA76"/>
<evidence type="ECO:0000313" key="5">
    <source>
        <dbReference type="EMBL" id="VYS77478.1"/>
    </source>
</evidence>
<dbReference type="SMART" id="SM00342">
    <property type="entry name" value="HTH_ARAC"/>
    <property type="match status" value="1"/>
</dbReference>
<dbReference type="PROSITE" id="PS00041">
    <property type="entry name" value="HTH_ARAC_FAMILY_1"/>
    <property type="match status" value="1"/>
</dbReference>
<sequence>MPIYFRDTPLNEPFTFNSIGNHWTQEATIRPKGYPLYHYLQTEKGFGNISIQGRHYTLKEGEGFLIAPHINHSYYGETNEWNTCFFTFAGTLESNIGKILGGRPVIFTSKEQGVQIAQIIENTIKKYEHPPLDAKALSVDCYRLLMFFADGVSTENFIHEPLYQRYVAPVLKEIESNYAEELTIQELSHQVFITPQYLTRLFQRFLGCSAYEYLTTWRMNKAKELLLTFPHAEVQEIARQSGFTDSSHFIAMFKKTTGMTPLEFRKLN</sequence>
<name>A0A6N2RA76_BLAHA</name>
<dbReference type="PANTHER" id="PTHR43280">
    <property type="entry name" value="ARAC-FAMILY TRANSCRIPTIONAL REGULATOR"/>
    <property type="match status" value="1"/>
</dbReference>
<gene>
    <name evidence="5" type="primary">melR_1</name>
    <name evidence="5" type="ORF">BHLFYP23_01537</name>
</gene>
<dbReference type="Pfam" id="PF12833">
    <property type="entry name" value="HTH_18"/>
    <property type="match status" value="1"/>
</dbReference>
<dbReference type="SUPFAM" id="SSF51215">
    <property type="entry name" value="Regulatory protein AraC"/>
    <property type="match status" value="1"/>
</dbReference>
<dbReference type="InterPro" id="IPR037923">
    <property type="entry name" value="HTH-like"/>
</dbReference>
<dbReference type="PANTHER" id="PTHR43280:SF28">
    <property type="entry name" value="HTH-TYPE TRANSCRIPTIONAL ACTIVATOR RHAS"/>
    <property type="match status" value="1"/>
</dbReference>
<organism evidence="5">
    <name type="scientific">Blautia hansenii</name>
    <name type="common">Ruminococcus hansenii</name>
    <dbReference type="NCBI Taxonomy" id="1322"/>
    <lineage>
        <taxon>Bacteria</taxon>
        <taxon>Bacillati</taxon>
        <taxon>Bacillota</taxon>
        <taxon>Clostridia</taxon>
        <taxon>Lachnospirales</taxon>
        <taxon>Lachnospiraceae</taxon>
        <taxon>Blautia</taxon>
    </lineage>
</organism>
<dbReference type="InterPro" id="IPR009057">
    <property type="entry name" value="Homeodomain-like_sf"/>
</dbReference>
<dbReference type="Gene3D" id="2.60.120.280">
    <property type="entry name" value="Regulatory protein AraC"/>
    <property type="match status" value="1"/>
</dbReference>
<keyword evidence="1" id="KW-0805">Transcription regulation</keyword>
<dbReference type="SUPFAM" id="SSF46689">
    <property type="entry name" value="Homeodomain-like"/>
    <property type="match status" value="2"/>
</dbReference>
<dbReference type="PRINTS" id="PR00032">
    <property type="entry name" value="HTHARAC"/>
</dbReference>
<proteinExistence type="predicted"/>
<evidence type="ECO:0000259" key="4">
    <source>
        <dbReference type="PROSITE" id="PS01124"/>
    </source>
</evidence>
<dbReference type="Pfam" id="PF02311">
    <property type="entry name" value="AraC_binding"/>
    <property type="match status" value="1"/>
</dbReference>
<dbReference type="GO" id="GO:0043565">
    <property type="term" value="F:sequence-specific DNA binding"/>
    <property type="evidence" value="ECO:0007669"/>
    <property type="project" value="InterPro"/>
</dbReference>
<evidence type="ECO:0000256" key="3">
    <source>
        <dbReference type="ARBA" id="ARBA00023163"/>
    </source>
</evidence>
<dbReference type="Gene3D" id="1.10.10.60">
    <property type="entry name" value="Homeodomain-like"/>
    <property type="match status" value="2"/>
</dbReference>